<dbReference type="EMBL" id="FNES01000023">
    <property type="protein sequence ID" value="SDK68063.1"/>
    <property type="molecule type" value="Genomic_DNA"/>
</dbReference>
<organism evidence="2 3">
    <name type="scientific">Billgrantia gudaonensis</name>
    <dbReference type="NCBI Taxonomy" id="376427"/>
    <lineage>
        <taxon>Bacteria</taxon>
        <taxon>Pseudomonadati</taxon>
        <taxon>Pseudomonadota</taxon>
        <taxon>Gammaproteobacteria</taxon>
        <taxon>Oceanospirillales</taxon>
        <taxon>Halomonadaceae</taxon>
        <taxon>Billgrantia</taxon>
    </lineage>
</organism>
<dbReference type="AlphaFoldDB" id="A0A1G9DW24"/>
<evidence type="ECO:0000313" key="3">
    <source>
        <dbReference type="Proteomes" id="UP000198525"/>
    </source>
</evidence>
<keyword evidence="3" id="KW-1185">Reference proteome</keyword>
<dbReference type="STRING" id="376427.SAMN04487954_12330"/>
<reference evidence="2 3" key="1">
    <citation type="submission" date="2016-10" db="EMBL/GenBank/DDBJ databases">
        <authorList>
            <person name="de Groot N.N."/>
        </authorList>
    </citation>
    <scope>NUCLEOTIDE SEQUENCE [LARGE SCALE GENOMIC DNA]</scope>
    <source>
        <strain evidence="2 3">CGMCC 1.6133</strain>
    </source>
</reference>
<sequence>MTQDDLDLLEGWVAPLLKRLTAKQRKTLAREMGVALRRSQRERIKAQRNVDGTPYTPRKGKKRERRARRRLRFIYEKPGHKPEEREIVNWIATPETYFGFDEQKAGALRTFKKVRIVRYLERDLTPVARPGARGQRSPDNKMFQKLMTAKYMRVDAKASGVAVGYEGRIARIARIHHEGLTDQVNAYVRHDYPERELLGATPDDIDMLVETILRHLDVPEG</sequence>
<dbReference type="Pfam" id="PF05069">
    <property type="entry name" value="Phage_tail_S"/>
    <property type="match status" value="2"/>
</dbReference>
<dbReference type="RefSeq" id="WP_176761574.1">
    <property type="nucleotide sequence ID" value="NZ_FNES01000023.1"/>
</dbReference>
<dbReference type="Proteomes" id="UP000198525">
    <property type="component" value="Unassembled WGS sequence"/>
</dbReference>
<dbReference type="InterPro" id="IPR006522">
    <property type="entry name" value="Phage_virion_morphogenesis"/>
</dbReference>
<proteinExistence type="predicted"/>
<evidence type="ECO:0000256" key="1">
    <source>
        <dbReference type="SAM" id="MobiDB-lite"/>
    </source>
</evidence>
<gene>
    <name evidence="2" type="ORF">SAMN04487954_12330</name>
</gene>
<evidence type="ECO:0000313" key="2">
    <source>
        <dbReference type="EMBL" id="SDK68063.1"/>
    </source>
</evidence>
<protein>
    <submittedName>
        <fullName evidence="2">Phage virion morphogenesis (Putative tail completion) protein</fullName>
    </submittedName>
</protein>
<name>A0A1G9DW24_9GAMM</name>
<accession>A0A1G9DW24</accession>
<feature type="region of interest" description="Disordered" evidence="1">
    <location>
        <begin position="39"/>
        <end position="64"/>
    </location>
</feature>
<dbReference type="NCBIfam" id="TIGR01635">
    <property type="entry name" value="tail_comp_S"/>
    <property type="match status" value="1"/>
</dbReference>